<sequence length="57" mass="6349">MGNPVRLVREGPHEPCALTLCDFPDPEYRLALAAIGEEPIEYRVRTLTVSEVLAALR</sequence>
<organism evidence="1">
    <name type="scientific">bioreactor metagenome</name>
    <dbReference type="NCBI Taxonomy" id="1076179"/>
    <lineage>
        <taxon>unclassified sequences</taxon>
        <taxon>metagenomes</taxon>
        <taxon>ecological metagenomes</taxon>
    </lineage>
</organism>
<proteinExistence type="predicted"/>
<evidence type="ECO:0000313" key="1">
    <source>
        <dbReference type="EMBL" id="MPN43559.1"/>
    </source>
</evidence>
<reference evidence="1" key="1">
    <citation type="submission" date="2019-08" db="EMBL/GenBank/DDBJ databases">
        <authorList>
            <person name="Kucharzyk K."/>
            <person name="Murdoch R.W."/>
            <person name="Higgins S."/>
            <person name="Loffler F."/>
        </authorList>
    </citation>
    <scope>NUCLEOTIDE SEQUENCE</scope>
</reference>
<gene>
    <name evidence="1" type="ORF">SDC9_191119</name>
</gene>
<comment type="caution">
    <text evidence="1">The sequence shown here is derived from an EMBL/GenBank/DDBJ whole genome shotgun (WGS) entry which is preliminary data.</text>
</comment>
<dbReference type="AlphaFoldDB" id="A0A645HZD4"/>
<name>A0A645HZD4_9ZZZZ</name>
<protein>
    <submittedName>
        <fullName evidence="1">Uncharacterized protein</fullName>
    </submittedName>
</protein>
<dbReference type="EMBL" id="VSSQ01102025">
    <property type="protein sequence ID" value="MPN43559.1"/>
    <property type="molecule type" value="Genomic_DNA"/>
</dbReference>
<accession>A0A645HZD4</accession>